<evidence type="ECO:0000313" key="1">
    <source>
        <dbReference type="EMBL" id="ANJ26821.1"/>
    </source>
</evidence>
<dbReference type="OrthoDB" id="5121507at2"/>
<evidence type="ECO:0000313" key="2">
    <source>
        <dbReference type="Proteomes" id="UP000078437"/>
    </source>
</evidence>
<name>A0A191WEY4_9MICO</name>
<gene>
    <name evidence="1" type="ORF">ATC03_08915</name>
</gene>
<organism evidence="1 2">
    <name type="scientific">Agromyces aureus</name>
    <dbReference type="NCBI Taxonomy" id="453304"/>
    <lineage>
        <taxon>Bacteria</taxon>
        <taxon>Bacillati</taxon>
        <taxon>Actinomycetota</taxon>
        <taxon>Actinomycetes</taxon>
        <taxon>Micrococcales</taxon>
        <taxon>Microbacteriaceae</taxon>
        <taxon>Agromyces</taxon>
    </lineage>
</organism>
<proteinExistence type="predicted"/>
<sequence length="188" mass="20778">MTSFEERLAKAKAAKEASREYRDVPVILDAGLGQLVDELRDELMVAQQEEAGDERLAQTFERSDALQAKLDAALEEAADQLVTLRFKELDSMAWADLKSRAPVRLGVDIDEQFGFNVDLVAVLASPICGFRVEDGTEHELTEEQWRDVFATISGYETTLVGDAIFDLNVATPARRLAAAKKAFATRQG</sequence>
<dbReference type="EMBL" id="CP013979">
    <property type="protein sequence ID" value="ANJ26821.1"/>
    <property type="molecule type" value="Genomic_DNA"/>
</dbReference>
<protein>
    <submittedName>
        <fullName evidence="1">Uncharacterized protein</fullName>
    </submittedName>
</protein>
<accession>A0A191WEY4</accession>
<dbReference type="Proteomes" id="UP000078437">
    <property type="component" value="Chromosome"/>
</dbReference>
<reference evidence="1 2" key="1">
    <citation type="journal article" date="2016" name="Int. J. Syst. Evol. Microbiol.">
        <title>Agromyces aureus sp. nov., isolated from the rhizosphere of Salix caprea L. grown in a heavy-metal-contaminated soil.</title>
        <authorList>
            <person name="Corretto E."/>
            <person name="Antonielli L."/>
            <person name="Sessitsch A."/>
            <person name="Compant S."/>
            <person name="Gorfer M."/>
            <person name="Kuffner M."/>
            <person name="Brader G."/>
        </authorList>
    </citation>
    <scope>NUCLEOTIDE SEQUENCE [LARGE SCALE GENOMIC DNA]</scope>
    <source>
        <strain evidence="1 2">AR33</strain>
    </source>
</reference>
<keyword evidence="2" id="KW-1185">Reference proteome</keyword>
<dbReference type="RefSeq" id="WP_067875804.1">
    <property type="nucleotide sequence ID" value="NZ_CP013979.1"/>
</dbReference>
<dbReference type="STRING" id="453304.ATC03_08915"/>
<dbReference type="AlphaFoldDB" id="A0A191WEY4"/>
<dbReference type="KEGG" id="agy:ATC03_08915"/>
<reference evidence="2" key="2">
    <citation type="submission" date="2016-01" db="EMBL/GenBank/DDBJ databases">
        <title>Complete genome sequence of Agromyces aureus AR33T and comparison with related organisms.</title>
        <authorList>
            <person name="Corretto E."/>
            <person name="Antonielli L."/>
            <person name="Sessitsch A."/>
            <person name="Brader G."/>
        </authorList>
    </citation>
    <scope>NUCLEOTIDE SEQUENCE [LARGE SCALE GENOMIC DNA]</scope>
    <source>
        <strain evidence="2">AR33</strain>
    </source>
</reference>